<dbReference type="Pfam" id="PF07583">
    <property type="entry name" value="PSCyt2"/>
    <property type="match status" value="1"/>
</dbReference>
<organism evidence="4 5">
    <name type="scientific">Lentisphaera araneosa HTCC2155</name>
    <dbReference type="NCBI Taxonomy" id="313628"/>
    <lineage>
        <taxon>Bacteria</taxon>
        <taxon>Pseudomonadati</taxon>
        <taxon>Lentisphaerota</taxon>
        <taxon>Lentisphaeria</taxon>
        <taxon>Lentisphaerales</taxon>
        <taxon>Lentisphaeraceae</taxon>
        <taxon>Lentisphaera</taxon>
    </lineage>
</organism>
<feature type="domain" description="DUF1553" evidence="2">
    <location>
        <begin position="749"/>
        <end position="987"/>
    </location>
</feature>
<dbReference type="Pfam" id="PF07587">
    <property type="entry name" value="PSD1"/>
    <property type="match status" value="1"/>
</dbReference>
<dbReference type="InterPro" id="IPR013320">
    <property type="entry name" value="ConA-like_dom_sf"/>
</dbReference>
<proteinExistence type="predicted"/>
<dbReference type="Gene3D" id="2.60.120.200">
    <property type="match status" value="1"/>
</dbReference>
<evidence type="ECO:0000313" key="4">
    <source>
        <dbReference type="EMBL" id="EDM25698.1"/>
    </source>
</evidence>
<evidence type="ECO:0000259" key="2">
    <source>
        <dbReference type="Pfam" id="PF07587"/>
    </source>
</evidence>
<dbReference type="InterPro" id="IPR011444">
    <property type="entry name" value="DUF1549"/>
</dbReference>
<accession>A6DRM9</accession>
<feature type="domain" description="Cytochrome C Planctomycete-type" evidence="3">
    <location>
        <begin position="34"/>
        <end position="103"/>
    </location>
</feature>
<dbReference type="STRING" id="313628.LNTAR_13152"/>
<evidence type="ECO:0000259" key="1">
    <source>
        <dbReference type="Pfam" id="PF07583"/>
    </source>
</evidence>
<dbReference type="AlphaFoldDB" id="A6DRM9"/>
<evidence type="ECO:0008006" key="6">
    <source>
        <dbReference type="Google" id="ProtNLM"/>
    </source>
</evidence>
<protein>
    <recommendedName>
        <fullName evidence="6">LamG-like jellyroll fold domain-containing protein</fullName>
    </recommendedName>
</protein>
<keyword evidence="5" id="KW-1185">Reference proteome</keyword>
<gene>
    <name evidence="4" type="ORF">LNTAR_13152</name>
</gene>
<dbReference type="OrthoDB" id="127107at2"/>
<evidence type="ECO:0000313" key="5">
    <source>
        <dbReference type="Proteomes" id="UP000004947"/>
    </source>
</evidence>
<dbReference type="eggNOG" id="COG2010">
    <property type="taxonomic scope" value="Bacteria"/>
</dbReference>
<dbReference type="PANTHER" id="PTHR35889">
    <property type="entry name" value="CYCLOINULO-OLIGOSACCHARIDE FRUCTANOTRANSFERASE-RELATED"/>
    <property type="match status" value="1"/>
</dbReference>
<feature type="domain" description="DUF1549" evidence="1">
    <location>
        <begin position="153"/>
        <end position="359"/>
    </location>
</feature>
<dbReference type="PANTHER" id="PTHR35889:SF3">
    <property type="entry name" value="F-BOX DOMAIN-CONTAINING PROTEIN"/>
    <property type="match status" value="1"/>
</dbReference>
<reference evidence="4 5" key="1">
    <citation type="journal article" date="2010" name="J. Bacteriol.">
        <title>Genome sequence of Lentisphaera araneosa HTCC2155T, the type species of the order Lentisphaerales in the phylum Lentisphaerae.</title>
        <authorList>
            <person name="Thrash J.C."/>
            <person name="Cho J.C."/>
            <person name="Vergin K.L."/>
            <person name="Morris R.M."/>
            <person name="Giovannoni S.J."/>
        </authorList>
    </citation>
    <scope>NUCLEOTIDE SEQUENCE [LARGE SCALE GENOMIC DNA]</scope>
    <source>
        <strain evidence="4 5">HTCC2155</strain>
    </source>
</reference>
<dbReference type="EMBL" id="ABCK01000025">
    <property type="protein sequence ID" value="EDM25698.1"/>
    <property type="molecule type" value="Genomic_DNA"/>
</dbReference>
<dbReference type="Pfam" id="PF13385">
    <property type="entry name" value="Laminin_G_3"/>
    <property type="match status" value="1"/>
</dbReference>
<evidence type="ECO:0000259" key="3">
    <source>
        <dbReference type="Pfam" id="PF07635"/>
    </source>
</evidence>
<comment type="caution">
    <text evidence="4">The sequence shown here is derived from an EMBL/GenBank/DDBJ whole genome shotgun (WGS) entry which is preliminary data.</text>
</comment>
<dbReference type="Proteomes" id="UP000004947">
    <property type="component" value="Unassembled WGS sequence"/>
</dbReference>
<sequence length="1043" mass="120152">MKKILLSSFLIFSLAAEDKISFNEQVRPILSEKCYYCHGPDAEDIKGHVQLHTFDKVTKERTYKSRSGKVKTLDPVIIPGDPENSLLFKLVTTDDEDDIMPPKKRHMPVTKKEIEVLRQWIKEGAEYEELWSFQPLPGKVAIPAKSSEKAKNNIDYFVQQKLQKNKLQPAQDANEDILLRRIYLTLTGLVPTPEQIAEFKNDKSGKAYENTVDKLLKSKACAEHLAVEWMDVARYADSYGYQTDRGRHVWPYRDWILRAFDKNLPYDQFIHHQLAGDMIPNANNEMKLATAFNRMHMQKNEGGSVPEEFRTEYVADRAQTAATAFLGMTMECSRCHDHKYDPISQEDYFKTFALFNNIDESGLYSFFTQAVPSPSMPIINDDERRTLAQKAKVLAQKQKAFDSLHTSLKSDFDQWKSTWNKSIEPKGLLAHFTFDKIEGNKIMSENGKNHGTYNANYSKPVEGKFGKGYILDGDSALDFKGLGNIERHKPFSFSLWVNADKKFDRSNLLGRNRGWYDAGSRGYELMIEDGKLNFALVHFNPGNEIRVRSKKELPIKQWHQVSVSYNGSSKANGIKIFLDGEELACDIIKDNLTKEIWYKNPDHKPDPKKDKKKSDRGEKLYIGARFRDTGFAKSQVDDFKLFDRQLSSLEMRHNFATNAKASDAELFEYFLLNQSEKYQQAFADLSKARKDYNVYYQSRFHMMVMEEMPEPRTTYILKRGLYSTPDLERPVEPGPPEKIFPFGKEYSRDRLGFAKWLTHPKHPLTSRVTVNRYWQMVFGRGLVATTNDFGSQGEFPTHPELLDYLSRSFVDSGWDLKALLKQMVMSHTFRQSSKAPANLLASDPENKLLARGPVNHMTSEMLRDNTLFTADLIVDQFGGQSVQAKNLWRNKYRRSVYTYWKRNDPNPEMLIFGTPRRQICSVKREKTSTPLQPLVLMNSPLVSESAKSAAVNTLTKEGDDNARLNKLYIQLISKELSPKQLELLKSLLNDQRQYFKENKTAADQYLKVGKSKIDITKFDKNELASWAVLANTIVNLDSFYMVR</sequence>
<dbReference type="Pfam" id="PF07635">
    <property type="entry name" value="PSCyt1"/>
    <property type="match status" value="1"/>
</dbReference>
<dbReference type="InterPro" id="IPR022655">
    <property type="entry name" value="DUF1553"/>
</dbReference>
<name>A6DRM9_9BACT</name>
<dbReference type="RefSeq" id="WP_007280500.1">
    <property type="nucleotide sequence ID" value="NZ_ABCK01000025.1"/>
</dbReference>
<dbReference type="InterPro" id="IPR011429">
    <property type="entry name" value="Cyt_c_Planctomycete-type"/>
</dbReference>
<dbReference type="SUPFAM" id="SSF49899">
    <property type="entry name" value="Concanavalin A-like lectins/glucanases"/>
    <property type="match status" value="1"/>
</dbReference>